<gene>
    <name evidence="3" type="primary">WBGene00277726</name>
</gene>
<dbReference type="AlphaFoldDB" id="A0A8R1USQ8"/>
<feature type="signal peptide" evidence="2">
    <location>
        <begin position="1"/>
        <end position="29"/>
    </location>
</feature>
<feature type="chain" id="PRO_5047318764" evidence="2">
    <location>
        <begin position="30"/>
        <end position="86"/>
    </location>
</feature>
<evidence type="ECO:0000256" key="1">
    <source>
        <dbReference type="SAM" id="MobiDB-lite"/>
    </source>
</evidence>
<keyword evidence="2" id="KW-0732">Signal</keyword>
<evidence type="ECO:0000313" key="4">
    <source>
        <dbReference type="Proteomes" id="UP000005239"/>
    </source>
</evidence>
<organism evidence="3 4">
    <name type="scientific">Pristionchus pacificus</name>
    <name type="common">Parasitic nematode worm</name>
    <dbReference type="NCBI Taxonomy" id="54126"/>
    <lineage>
        <taxon>Eukaryota</taxon>
        <taxon>Metazoa</taxon>
        <taxon>Ecdysozoa</taxon>
        <taxon>Nematoda</taxon>
        <taxon>Chromadorea</taxon>
        <taxon>Rhabditida</taxon>
        <taxon>Rhabditina</taxon>
        <taxon>Diplogasteromorpha</taxon>
        <taxon>Diplogasteroidea</taxon>
        <taxon>Neodiplogasteridae</taxon>
        <taxon>Pristionchus</taxon>
    </lineage>
</organism>
<proteinExistence type="predicted"/>
<protein>
    <submittedName>
        <fullName evidence="3">Uncharacterized protein</fullName>
    </submittedName>
</protein>
<dbReference type="EnsemblMetazoa" id="PPA39357.1">
    <property type="protein sequence ID" value="PPA39357.1"/>
    <property type="gene ID" value="WBGene00277726"/>
</dbReference>
<name>A0A8R1USQ8_PRIPA</name>
<sequence>MQTSNLSFPMRVLYVLLSLLLAMATLTSAMSYNRMVYEELLNEVKREVASRHTRDLMPDRPRRSSEKKSYPRNCYFSPIQCLFTRN</sequence>
<accession>A0A8R1USQ8</accession>
<feature type="compositionally biased region" description="Basic and acidic residues" evidence="1">
    <location>
        <begin position="50"/>
        <end position="69"/>
    </location>
</feature>
<reference evidence="3" key="2">
    <citation type="submission" date="2022-06" db="UniProtKB">
        <authorList>
            <consortium name="EnsemblMetazoa"/>
        </authorList>
    </citation>
    <scope>IDENTIFICATION</scope>
    <source>
        <strain evidence="3">PS312</strain>
    </source>
</reference>
<reference evidence="4" key="1">
    <citation type="journal article" date="2008" name="Nat. Genet.">
        <title>The Pristionchus pacificus genome provides a unique perspective on nematode lifestyle and parasitism.</title>
        <authorList>
            <person name="Dieterich C."/>
            <person name="Clifton S.W."/>
            <person name="Schuster L.N."/>
            <person name="Chinwalla A."/>
            <person name="Delehaunty K."/>
            <person name="Dinkelacker I."/>
            <person name="Fulton L."/>
            <person name="Fulton R."/>
            <person name="Godfrey J."/>
            <person name="Minx P."/>
            <person name="Mitreva M."/>
            <person name="Roeseler W."/>
            <person name="Tian H."/>
            <person name="Witte H."/>
            <person name="Yang S.P."/>
            <person name="Wilson R.K."/>
            <person name="Sommer R.J."/>
        </authorList>
    </citation>
    <scope>NUCLEOTIDE SEQUENCE [LARGE SCALE GENOMIC DNA]</scope>
    <source>
        <strain evidence="4">PS312</strain>
    </source>
</reference>
<evidence type="ECO:0000313" key="3">
    <source>
        <dbReference type="EnsemblMetazoa" id="PPA39357.1"/>
    </source>
</evidence>
<dbReference type="Proteomes" id="UP000005239">
    <property type="component" value="Unassembled WGS sequence"/>
</dbReference>
<evidence type="ECO:0000256" key="2">
    <source>
        <dbReference type="SAM" id="SignalP"/>
    </source>
</evidence>
<feature type="region of interest" description="Disordered" evidence="1">
    <location>
        <begin position="50"/>
        <end position="71"/>
    </location>
</feature>
<keyword evidence="4" id="KW-1185">Reference proteome</keyword>